<organism evidence="3 4">
    <name type="scientific">Striga asiatica</name>
    <name type="common">Asiatic witchweed</name>
    <name type="synonym">Buchnera asiatica</name>
    <dbReference type="NCBI Taxonomy" id="4170"/>
    <lineage>
        <taxon>Eukaryota</taxon>
        <taxon>Viridiplantae</taxon>
        <taxon>Streptophyta</taxon>
        <taxon>Embryophyta</taxon>
        <taxon>Tracheophyta</taxon>
        <taxon>Spermatophyta</taxon>
        <taxon>Magnoliopsida</taxon>
        <taxon>eudicotyledons</taxon>
        <taxon>Gunneridae</taxon>
        <taxon>Pentapetalae</taxon>
        <taxon>asterids</taxon>
        <taxon>lamiids</taxon>
        <taxon>Lamiales</taxon>
        <taxon>Orobanchaceae</taxon>
        <taxon>Buchnereae</taxon>
        <taxon>Striga</taxon>
    </lineage>
</organism>
<reference evidence="4" key="1">
    <citation type="journal article" date="2019" name="Curr. Biol.">
        <title>Genome Sequence of Striga asiatica Provides Insight into the Evolution of Plant Parasitism.</title>
        <authorList>
            <person name="Yoshida S."/>
            <person name="Kim S."/>
            <person name="Wafula E.K."/>
            <person name="Tanskanen J."/>
            <person name="Kim Y.M."/>
            <person name="Honaas L."/>
            <person name="Yang Z."/>
            <person name="Spallek T."/>
            <person name="Conn C.E."/>
            <person name="Ichihashi Y."/>
            <person name="Cheong K."/>
            <person name="Cui S."/>
            <person name="Der J.P."/>
            <person name="Gundlach H."/>
            <person name="Jiao Y."/>
            <person name="Hori C."/>
            <person name="Ishida J.K."/>
            <person name="Kasahara H."/>
            <person name="Kiba T."/>
            <person name="Kim M.S."/>
            <person name="Koo N."/>
            <person name="Laohavisit A."/>
            <person name="Lee Y.H."/>
            <person name="Lumba S."/>
            <person name="McCourt P."/>
            <person name="Mortimer J.C."/>
            <person name="Mutuku J.M."/>
            <person name="Nomura T."/>
            <person name="Sasaki-Sekimoto Y."/>
            <person name="Seto Y."/>
            <person name="Wang Y."/>
            <person name="Wakatake T."/>
            <person name="Sakakibara H."/>
            <person name="Demura T."/>
            <person name="Yamaguchi S."/>
            <person name="Yoneyama K."/>
            <person name="Manabe R.I."/>
            <person name="Nelson D.C."/>
            <person name="Schulman A.H."/>
            <person name="Timko M.P."/>
            <person name="dePamphilis C.W."/>
            <person name="Choi D."/>
            <person name="Shirasu K."/>
        </authorList>
    </citation>
    <scope>NUCLEOTIDE SEQUENCE [LARGE SCALE GENOMIC DNA]</scope>
    <source>
        <strain evidence="4">cv. UVA1</strain>
    </source>
</reference>
<keyword evidence="2" id="KW-0964">Secreted</keyword>
<accession>A0A5A7PTI9</accession>
<dbReference type="Gene3D" id="1.20.90.10">
    <property type="entry name" value="Phospholipase A2 domain"/>
    <property type="match status" value="1"/>
</dbReference>
<dbReference type="AlphaFoldDB" id="A0A5A7PTI9"/>
<gene>
    <name evidence="3" type="ORF">STAS_12487</name>
</gene>
<evidence type="ECO:0000313" key="3">
    <source>
        <dbReference type="EMBL" id="GER36160.1"/>
    </source>
</evidence>
<sequence>MKSRLGLGSSRSGWGWGRQGWGRGRGWGHRGYPLVCHGGNRLFHVEFLLRCPPRASFSSMAWLNLQIDLPILRYGKYCGVFYTGCPNEEPCDALDKCCMDHDNCIGKTGNQYLSQLCNGKLLECVESFRKSGAPSFEGNTCQVKDVVTVISNAMRAAVVTANFFVIKP</sequence>
<keyword evidence="4" id="KW-1185">Reference proteome</keyword>
<evidence type="ECO:0000256" key="1">
    <source>
        <dbReference type="ARBA" id="ARBA00004613"/>
    </source>
</evidence>
<dbReference type="GO" id="GO:0005576">
    <property type="term" value="C:extracellular region"/>
    <property type="evidence" value="ECO:0007669"/>
    <property type="project" value="UniProtKB-SubCell"/>
</dbReference>
<evidence type="ECO:0000313" key="4">
    <source>
        <dbReference type="Proteomes" id="UP000325081"/>
    </source>
</evidence>
<comment type="subcellular location">
    <subcellularLocation>
        <location evidence="1">Secreted</location>
    </subcellularLocation>
</comment>
<dbReference type="GO" id="GO:0050482">
    <property type="term" value="P:arachidonate secretion"/>
    <property type="evidence" value="ECO:0007669"/>
    <property type="project" value="InterPro"/>
</dbReference>
<name>A0A5A7PTI9_STRAF</name>
<dbReference type="SUPFAM" id="SSF48619">
    <property type="entry name" value="Phospholipase A2, PLA2"/>
    <property type="match status" value="1"/>
</dbReference>
<comment type="caution">
    <text evidence="3">The sequence shown here is derived from an EMBL/GenBank/DDBJ whole genome shotgun (WGS) entry which is preliminary data.</text>
</comment>
<dbReference type="PROSITE" id="PS00118">
    <property type="entry name" value="PA2_HIS"/>
    <property type="match status" value="1"/>
</dbReference>
<evidence type="ECO:0000256" key="2">
    <source>
        <dbReference type="ARBA" id="ARBA00022525"/>
    </source>
</evidence>
<dbReference type="GO" id="GO:0006644">
    <property type="term" value="P:phospholipid metabolic process"/>
    <property type="evidence" value="ECO:0007669"/>
    <property type="project" value="InterPro"/>
</dbReference>
<dbReference type="Proteomes" id="UP000325081">
    <property type="component" value="Unassembled WGS sequence"/>
</dbReference>
<dbReference type="InterPro" id="IPR033113">
    <property type="entry name" value="PLA2_histidine"/>
</dbReference>
<protein>
    <submittedName>
        <fullName evidence="3">Phospholipase A2 family protein</fullName>
    </submittedName>
</protein>
<dbReference type="InterPro" id="IPR036444">
    <property type="entry name" value="PLipase_A2_dom_sf"/>
</dbReference>
<dbReference type="OrthoDB" id="1932081at2759"/>
<dbReference type="EMBL" id="BKCP01005072">
    <property type="protein sequence ID" value="GER36160.1"/>
    <property type="molecule type" value="Genomic_DNA"/>
</dbReference>
<proteinExistence type="predicted"/>
<dbReference type="GO" id="GO:0004623">
    <property type="term" value="F:phospholipase A2 activity"/>
    <property type="evidence" value="ECO:0007669"/>
    <property type="project" value="InterPro"/>
</dbReference>